<organism evidence="1 2">
    <name type="scientific">Phaeodactylibacter luteus</name>
    <dbReference type="NCBI Taxonomy" id="1564516"/>
    <lineage>
        <taxon>Bacteria</taxon>
        <taxon>Pseudomonadati</taxon>
        <taxon>Bacteroidota</taxon>
        <taxon>Saprospiria</taxon>
        <taxon>Saprospirales</taxon>
        <taxon>Haliscomenobacteraceae</taxon>
        <taxon>Phaeodactylibacter</taxon>
    </lineage>
</organism>
<protein>
    <submittedName>
        <fullName evidence="1">Uncharacterized protein</fullName>
    </submittedName>
</protein>
<proteinExistence type="predicted"/>
<evidence type="ECO:0000313" key="2">
    <source>
        <dbReference type="Proteomes" id="UP000321580"/>
    </source>
</evidence>
<accession>A0A5C6RNU8</accession>
<dbReference type="OrthoDB" id="892266at2"/>
<reference evidence="1 2" key="1">
    <citation type="submission" date="2019-08" db="EMBL/GenBank/DDBJ databases">
        <title>Genome of Phaeodactylibacter luteus.</title>
        <authorList>
            <person name="Bowman J.P."/>
        </authorList>
    </citation>
    <scope>NUCLEOTIDE SEQUENCE [LARGE SCALE GENOMIC DNA]</scope>
    <source>
        <strain evidence="1 2">KCTC 42180</strain>
    </source>
</reference>
<dbReference type="AlphaFoldDB" id="A0A5C6RNU8"/>
<keyword evidence="2" id="KW-1185">Reference proteome</keyword>
<dbReference type="EMBL" id="VOOR01000014">
    <property type="protein sequence ID" value="TXB63619.1"/>
    <property type="molecule type" value="Genomic_DNA"/>
</dbReference>
<sequence>MAAMGGRKAWDETRYLHWNFFGRRSLLWDKYTGDVRITFLPDSNAIVLNINSPAKGAALMGGQLVSSTDSLQALLQQGKSIWINDAYWLAMPFKLKDSGVTLKHLGADTTQAGAPAQKLQLTFEKVGDTPQNKYEVWVSDTSKRVVQWAYFPTAEDPAPAFITPWSGYEQQGSIFLSGGRGERSLTEIKVLEEVPQAAFQLP</sequence>
<evidence type="ECO:0000313" key="1">
    <source>
        <dbReference type="EMBL" id="TXB63619.1"/>
    </source>
</evidence>
<comment type="caution">
    <text evidence="1">The sequence shown here is derived from an EMBL/GenBank/DDBJ whole genome shotgun (WGS) entry which is preliminary data.</text>
</comment>
<name>A0A5C6RNU8_9BACT</name>
<dbReference type="Proteomes" id="UP000321580">
    <property type="component" value="Unassembled WGS sequence"/>
</dbReference>
<gene>
    <name evidence="1" type="ORF">FRY97_08535</name>
</gene>